<keyword evidence="4" id="KW-0808">Transferase</keyword>
<dbReference type="NCBIfam" id="TIGR03284">
    <property type="entry name" value="thym_sym"/>
    <property type="match status" value="1"/>
</dbReference>
<feature type="domain" description="Thymidylate synthase/dCMP hydroxymethylase" evidence="8">
    <location>
        <begin position="42"/>
        <end position="80"/>
    </location>
</feature>
<keyword evidence="3" id="KW-0489">Methyltransferase</keyword>
<protein>
    <recommendedName>
        <fullName evidence="2">thymidylate synthase</fullName>
        <ecNumber evidence="2">2.1.1.45</ecNumber>
    </recommendedName>
</protein>
<evidence type="ECO:0000259" key="8">
    <source>
        <dbReference type="Pfam" id="PF00303"/>
    </source>
</evidence>
<dbReference type="RefSeq" id="XP_018191032.1">
    <property type="nucleotide sequence ID" value="XM_018331896.1"/>
</dbReference>
<gene>
    <name evidence="9" type="ORF">L228DRAFT_244323</name>
</gene>
<dbReference type="PRINTS" id="PR00108">
    <property type="entry name" value="THYMDSNTHASE"/>
</dbReference>
<dbReference type="Gene3D" id="3.30.572.10">
    <property type="entry name" value="Thymidylate synthase/dCMP hydroxymethylase domain"/>
    <property type="match status" value="2"/>
</dbReference>
<dbReference type="CDD" id="cd00351">
    <property type="entry name" value="TS_Pyrimidine_HMase"/>
    <property type="match status" value="1"/>
</dbReference>
<name>A0A161TGZ0_XYLHT</name>
<feature type="compositionally biased region" description="Low complexity" evidence="7">
    <location>
        <begin position="311"/>
        <end position="320"/>
    </location>
</feature>
<evidence type="ECO:0000256" key="5">
    <source>
        <dbReference type="ARBA" id="ARBA00022727"/>
    </source>
</evidence>
<dbReference type="InterPro" id="IPR036926">
    <property type="entry name" value="Thymidate_synth/dCMP_Mease_sf"/>
</dbReference>
<evidence type="ECO:0000256" key="3">
    <source>
        <dbReference type="ARBA" id="ARBA00022603"/>
    </source>
</evidence>
<evidence type="ECO:0000256" key="2">
    <source>
        <dbReference type="ARBA" id="ARBA00011947"/>
    </source>
</evidence>
<dbReference type="InterPro" id="IPR000398">
    <property type="entry name" value="Thymidylate_synthase"/>
</dbReference>
<dbReference type="GO" id="GO:0005829">
    <property type="term" value="C:cytosol"/>
    <property type="evidence" value="ECO:0007669"/>
    <property type="project" value="TreeGrafter"/>
</dbReference>
<feature type="compositionally biased region" description="Polar residues" evidence="7">
    <location>
        <begin position="329"/>
        <end position="341"/>
    </location>
</feature>
<dbReference type="EC" id="2.1.1.45" evidence="2"/>
<evidence type="ECO:0000256" key="4">
    <source>
        <dbReference type="ARBA" id="ARBA00022679"/>
    </source>
</evidence>
<evidence type="ECO:0000256" key="1">
    <source>
        <dbReference type="ARBA" id="ARBA00004992"/>
    </source>
</evidence>
<feature type="domain" description="Thymidylate synthase/dCMP hydroxymethylase" evidence="8">
    <location>
        <begin position="349"/>
        <end position="457"/>
    </location>
</feature>
<dbReference type="GO" id="GO:0006235">
    <property type="term" value="P:dTTP biosynthetic process"/>
    <property type="evidence" value="ECO:0007669"/>
    <property type="project" value="UniProtKB-UniPathway"/>
</dbReference>
<feature type="compositionally biased region" description="Low complexity" evidence="7">
    <location>
        <begin position="265"/>
        <end position="279"/>
    </location>
</feature>
<dbReference type="GeneID" id="28897033"/>
<organism evidence="9 10">
    <name type="scientific">Xylona heveae (strain CBS 132557 / TC161)</name>
    <dbReference type="NCBI Taxonomy" id="1328760"/>
    <lineage>
        <taxon>Eukaryota</taxon>
        <taxon>Fungi</taxon>
        <taxon>Dikarya</taxon>
        <taxon>Ascomycota</taxon>
        <taxon>Pezizomycotina</taxon>
        <taxon>Xylonomycetes</taxon>
        <taxon>Xylonales</taxon>
        <taxon>Xylonaceae</taxon>
        <taxon>Xylona</taxon>
    </lineage>
</organism>
<feature type="compositionally biased region" description="Polar residues" evidence="7">
    <location>
        <begin position="280"/>
        <end position="291"/>
    </location>
</feature>
<dbReference type="STRING" id="1328760.A0A161TGZ0"/>
<sequence>MSPSAVSSDPQSSSAHQQDPASLKGGIVSLASDAHHAHEEYQYLDLIRNILDNGEHRPDRTGTGTYSLFAPPPLRFSLSKPSASSSSTSSTSDPSTTSTSTAQPSQSSSSPRDAASDTDAQSYTPILPLLTTKRVFLRAVIAELLWFVSGCTSSVPLSEQGIRIWDGNGSREFLDSVGLSHREVGDLGPVYGFQWRHFGAEYVDARADYTGQGVDQLAEVIDKLKNRPYDRRIILSAWNPADIKKMALPPCHMFAQFYVSFPSKRPAAGARRRQTATTTSADVTRVSTETAHQLPQQQQQQHHHHHPAETPTPGSGTSTPVPVPVPVPQTQDEPSKTAQESQNRKEERGVLHCQLYQRSCDMGLGVPFNIASYALLTHMLAHVCDLVPGTFTHTMGDAHVYLDHVDALTEQLQRDPREFPTLDIKREKGGSIDGWRVEDFEVKGYSPHKGIAMKMSV</sequence>
<dbReference type="PANTHER" id="PTHR11548:SF2">
    <property type="entry name" value="THYMIDYLATE SYNTHASE"/>
    <property type="match status" value="1"/>
</dbReference>
<keyword evidence="10" id="KW-1185">Reference proteome</keyword>
<feature type="region of interest" description="Disordered" evidence="7">
    <location>
        <begin position="1"/>
        <end position="27"/>
    </location>
</feature>
<evidence type="ECO:0000313" key="9">
    <source>
        <dbReference type="EMBL" id="KZF25477.1"/>
    </source>
</evidence>
<dbReference type="GO" id="GO:0004799">
    <property type="term" value="F:thymidylate synthase activity"/>
    <property type="evidence" value="ECO:0007669"/>
    <property type="project" value="UniProtKB-EC"/>
</dbReference>
<dbReference type="PROSITE" id="PS00091">
    <property type="entry name" value="THYMIDYLATE_SYNTHASE"/>
    <property type="match status" value="1"/>
</dbReference>
<dbReference type="FunCoup" id="A0A161TGZ0">
    <property type="interactions" value="558"/>
</dbReference>
<feature type="domain" description="Thymidylate synthase/dCMP hydroxymethylase" evidence="8">
    <location>
        <begin position="126"/>
        <end position="260"/>
    </location>
</feature>
<evidence type="ECO:0000256" key="7">
    <source>
        <dbReference type="SAM" id="MobiDB-lite"/>
    </source>
</evidence>
<dbReference type="GO" id="GO:0005739">
    <property type="term" value="C:mitochondrion"/>
    <property type="evidence" value="ECO:0007669"/>
    <property type="project" value="TreeGrafter"/>
</dbReference>
<feature type="region of interest" description="Disordered" evidence="7">
    <location>
        <begin position="265"/>
        <end position="348"/>
    </location>
</feature>
<dbReference type="InterPro" id="IPR023451">
    <property type="entry name" value="Thymidate_synth/dCMP_Mease_dom"/>
</dbReference>
<comment type="pathway">
    <text evidence="1">Pyrimidine metabolism; dTTP biosynthesis.</text>
</comment>
<feature type="region of interest" description="Disordered" evidence="7">
    <location>
        <begin position="78"/>
        <end position="119"/>
    </location>
</feature>
<dbReference type="Proteomes" id="UP000076632">
    <property type="component" value="Unassembled WGS sequence"/>
</dbReference>
<accession>A0A161TGZ0</accession>
<feature type="compositionally biased region" description="Low complexity" evidence="7">
    <location>
        <begin position="1"/>
        <end position="22"/>
    </location>
</feature>
<reference evidence="9 10" key="1">
    <citation type="journal article" date="2016" name="Fungal Biol.">
        <title>The genome of Xylona heveae provides a window into fungal endophytism.</title>
        <authorList>
            <person name="Gazis R."/>
            <person name="Kuo A."/>
            <person name="Riley R."/>
            <person name="LaButti K."/>
            <person name="Lipzen A."/>
            <person name="Lin J."/>
            <person name="Amirebrahimi M."/>
            <person name="Hesse C.N."/>
            <person name="Spatafora J.W."/>
            <person name="Henrissat B."/>
            <person name="Hainaut M."/>
            <person name="Grigoriev I.V."/>
            <person name="Hibbett D.S."/>
        </authorList>
    </citation>
    <scope>NUCLEOTIDE SEQUENCE [LARGE SCALE GENOMIC DNA]</scope>
    <source>
        <strain evidence="9 10">TC161</strain>
    </source>
</reference>
<keyword evidence="5" id="KW-0545">Nucleotide biosynthesis</keyword>
<dbReference type="EMBL" id="KV407455">
    <property type="protein sequence ID" value="KZF25477.1"/>
    <property type="molecule type" value="Genomic_DNA"/>
</dbReference>
<dbReference type="UniPathway" id="UPA00575"/>
<evidence type="ECO:0000256" key="6">
    <source>
        <dbReference type="PROSITE-ProRule" id="PRU10016"/>
    </source>
</evidence>
<proteinExistence type="inferred from homology"/>
<dbReference type="GO" id="GO:0006231">
    <property type="term" value="P:dTMP biosynthetic process"/>
    <property type="evidence" value="ECO:0007669"/>
    <property type="project" value="InterPro"/>
</dbReference>
<dbReference type="InterPro" id="IPR020940">
    <property type="entry name" value="Thymidylate_synthase_AS"/>
</dbReference>
<dbReference type="OrthoDB" id="766at2759"/>
<dbReference type="InParanoid" id="A0A161TGZ0"/>
<dbReference type="OMA" id="AYGRFWR"/>
<feature type="active site" evidence="6">
    <location>
        <position position="251"/>
    </location>
</feature>
<dbReference type="HAMAP" id="MF_00008">
    <property type="entry name" value="Thymidy_synth_bact"/>
    <property type="match status" value="1"/>
</dbReference>
<feature type="compositionally biased region" description="Low complexity" evidence="7">
    <location>
        <begin position="81"/>
        <end position="119"/>
    </location>
</feature>
<evidence type="ECO:0000313" key="10">
    <source>
        <dbReference type="Proteomes" id="UP000076632"/>
    </source>
</evidence>
<dbReference type="SUPFAM" id="SSF55831">
    <property type="entry name" value="Thymidylate synthase/dCMP hydroxymethylase"/>
    <property type="match status" value="3"/>
</dbReference>
<dbReference type="Pfam" id="PF00303">
    <property type="entry name" value="Thymidylat_synt"/>
    <property type="match status" value="3"/>
</dbReference>
<dbReference type="PANTHER" id="PTHR11548">
    <property type="entry name" value="THYMIDYLATE SYNTHASE 1"/>
    <property type="match status" value="1"/>
</dbReference>
<dbReference type="AlphaFoldDB" id="A0A161TGZ0"/>
<dbReference type="InterPro" id="IPR045097">
    <property type="entry name" value="Thymidate_synth/dCMP_Mease"/>
</dbReference>
<dbReference type="GO" id="GO:0032259">
    <property type="term" value="P:methylation"/>
    <property type="evidence" value="ECO:0007669"/>
    <property type="project" value="UniProtKB-KW"/>
</dbReference>